<feature type="signal peptide" evidence="1">
    <location>
        <begin position="1"/>
        <end position="22"/>
    </location>
</feature>
<dbReference type="GeneID" id="122133652"/>
<dbReference type="PANTHER" id="PTHR38564">
    <property type="entry name" value="SI:CH73-250A16.5-RELATED"/>
    <property type="match status" value="1"/>
</dbReference>
<protein>
    <submittedName>
        <fullName evidence="3">Uncharacterized protein LOC122133652</fullName>
    </submittedName>
</protein>
<evidence type="ECO:0000256" key="1">
    <source>
        <dbReference type="SAM" id="SignalP"/>
    </source>
</evidence>
<dbReference type="AlphaFoldDB" id="A0A8M1KX81"/>
<accession>A0A8M1KX81</accession>
<dbReference type="Proteomes" id="UP000515152">
    <property type="component" value="Chromosome 17"/>
</dbReference>
<feature type="chain" id="PRO_5035479529" evidence="1">
    <location>
        <begin position="23"/>
        <end position="165"/>
    </location>
</feature>
<keyword evidence="1" id="KW-0732">Signal</keyword>
<name>A0A8M1KX81_CLUHA</name>
<proteinExistence type="predicted"/>
<sequence length="165" mass="18703">MHLTRWLILGTVILGMVVLCNAGPFHAECRVQWYFGIPCRWVYEALVSQIKKWRTMSGCTMGGQRCLYKLQSASSHFITAKHTTPMKSHVDDITFHLISFGLFSHCSVSGMSVAESWYAIKDHGVNYCNLYNLMDGSGLTQARGYKEITSYFMCTQRSSANCTLY</sequence>
<keyword evidence="2" id="KW-1185">Reference proteome</keyword>
<evidence type="ECO:0000313" key="3">
    <source>
        <dbReference type="RefSeq" id="XP_042566199.1"/>
    </source>
</evidence>
<dbReference type="OrthoDB" id="5946254at2759"/>
<dbReference type="KEGG" id="char:122133652"/>
<gene>
    <name evidence="3" type="primary">LOC122133652</name>
</gene>
<reference evidence="3" key="1">
    <citation type="submission" date="2025-08" db="UniProtKB">
        <authorList>
            <consortium name="RefSeq"/>
        </authorList>
    </citation>
    <scope>IDENTIFICATION</scope>
</reference>
<dbReference type="PANTHER" id="PTHR38564:SF2">
    <property type="entry name" value="WU:FC46H12 PRECURSOR"/>
    <property type="match status" value="1"/>
</dbReference>
<dbReference type="RefSeq" id="XP_042566199.1">
    <property type="nucleotide sequence ID" value="XM_042710265.1"/>
</dbReference>
<evidence type="ECO:0000313" key="2">
    <source>
        <dbReference type="Proteomes" id="UP000515152"/>
    </source>
</evidence>
<organism evidence="2 3">
    <name type="scientific">Clupea harengus</name>
    <name type="common">Atlantic herring</name>
    <dbReference type="NCBI Taxonomy" id="7950"/>
    <lineage>
        <taxon>Eukaryota</taxon>
        <taxon>Metazoa</taxon>
        <taxon>Chordata</taxon>
        <taxon>Craniata</taxon>
        <taxon>Vertebrata</taxon>
        <taxon>Euteleostomi</taxon>
        <taxon>Actinopterygii</taxon>
        <taxon>Neopterygii</taxon>
        <taxon>Teleostei</taxon>
        <taxon>Clupei</taxon>
        <taxon>Clupeiformes</taxon>
        <taxon>Clupeoidei</taxon>
        <taxon>Clupeidae</taxon>
        <taxon>Clupea</taxon>
    </lineage>
</organism>